<dbReference type="GO" id="GO:0004061">
    <property type="term" value="F:arylformamidase activity"/>
    <property type="evidence" value="ECO:0007669"/>
    <property type="project" value="InterPro"/>
</dbReference>
<dbReference type="AlphaFoldDB" id="A0A2M9DA40"/>
<evidence type="ECO:0000313" key="2">
    <source>
        <dbReference type="Proteomes" id="UP000231742"/>
    </source>
</evidence>
<gene>
    <name evidence="1" type="ORF">CLV85_1799</name>
</gene>
<accession>A0A2M9DA40</accession>
<evidence type="ECO:0000313" key="1">
    <source>
        <dbReference type="EMBL" id="PJJ82597.1"/>
    </source>
</evidence>
<name>A0A2M9DA40_9MICO</name>
<dbReference type="InterPro" id="IPR007325">
    <property type="entry name" value="KFase/CYL"/>
</dbReference>
<dbReference type="InterPro" id="IPR037175">
    <property type="entry name" value="KFase_sf"/>
</dbReference>
<protein>
    <submittedName>
        <fullName evidence="1">Kynurenine formamidase</fullName>
    </submittedName>
</protein>
<comment type="caution">
    <text evidence="1">The sequence shown here is derived from an EMBL/GenBank/DDBJ whole genome shotgun (WGS) entry which is preliminary data.</text>
</comment>
<reference evidence="1 2" key="1">
    <citation type="submission" date="2017-11" db="EMBL/GenBank/DDBJ databases">
        <title>Genomic Encyclopedia of Archaeal and Bacterial Type Strains, Phase II (KMG-II): From Individual Species to Whole Genera.</title>
        <authorList>
            <person name="Goeker M."/>
        </authorList>
    </citation>
    <scope>NUCLEOTIDE SEQUENCE [LARGE SCALE GENOMIC DNA]</scope>
    <source>
        <strain evidence="1 2">DSM 16400</strain>
    </source>
</reference>
<dbReference type="RefSeq" id="WP_205030347.1">
    <property type="nucleotide sequence ID" value="NZ_BMZU01000001.1"/>
</dbReference>
<dbReference type="GO" id="GO:0019441">
    <property type="term" value="P:L-tryptophan catabolic process to kynurenine"/>
    <property type="evidence" value="ECO:0007669"/>
    <property type="project" value="InterPro"/>
</dbReference>
<dbReference type="Gene3D" id="3.50.30.50">
    <property type="entry name" value="Putative cyclase"/>
    <property type="match status" value="1"/>
</dbReference>
<dbReference type="SUPFAM" id="SSF102198">
    <property type="entry name" value="Putative cyclase"/>
    <property type="match status" value="1"/>
</dbReference>
<dbReference type="Proteomes" id="UP000231742">
    <property type="component" value="Unassembled WGS sequence"/>
</dbReference>
<keyword evidence="2" id="KW-1185">Reference proteome</keyword>
<sequence>MAFPHGTIVDLTLLLAEELPCTWPGHMPYQQKTFNFFEDGGTTEAHLQAHCGSYQTRWLLIDEHTGTHMDAPAHFLPGSHTDIDGASEVGDITAEHVPLEQLMGPAVVIDIEYLLDAEMAPGVSPAITADHIRDFEQAHGEIAAGDIILFRSRWDEKHYRAGIDGRAYAHDGVILKTGPAWPAPIAETLVYLIAKGVRCVGTDSPSMGSAHDGSGVHLAGLGNGAIFIEALGNLGALPTRGADFIFAPLKVARGSGAPGRAFAFV</sequence>
<dbReference type="PANTHER" id="PTHR31118:SF12">
    <property type="entry name" value="CYCLASE-LIKE PROTEIN 2"/>
    <property type="match status" value="1"/>
</dbReference>
<dbReference type="Pfam" id="PF04199">
    <property type="entry name" value="Cyclase"/>
    <property type="match status" value="1"/>
</dbReference>
<dbReference type="PANTHER" id="PTHR31118">
    <property type="entry name" value="CYCLASE-LIKE PROTEIN 2"/>
    <property type="match status" value="1"/>
</dbReference>
<organism evidence="1 2">
    <name type="scientific">Salinibacterium amurskyense</name>
    <dbReference type="NCBI Taxonomy" id="205941"/>
    <lineage>
        <taxon>Bacteria</taxon>
        <taxon>Bacillati</taxon>
        <taxon>Actinomycetota</taxon>
        <taxon>Actinomycetes</taxon>
        <taxon>Micrococcales</taxon>
        <taxon>Microbacteriaceae</taxon>
        <taxon>Salinibacterium</taxon>
    </lineage>
</organism>
<dbReference type="EMBL" id="PGFH01000001">
    <property type="protein sequence ID" value="PJJ82597.1"/>
    <property type="molecule type" value="Genomic_DNA"/>
</dbReference>
<proteinExistence type="predicted"/>